<reference evidence="5 6" key="1">
    <citation type="submission" date="2020-08" db="EMBL/GenBank/DDBJ databases">
        <title>Sequencing the genomes of 1000 actinobacteria strains.</title>
        <authorList>
            <person name="Klenk H.-P."/>
        </authorList>
    </citation>
    <scope>NUCLEOTIDE SEQUENCE [LARGE SCALE GENOMIC DNA]</scope>
    <source>
        <strain evidence="5 6">DSM 45584</strain>
    </source>
</reference>
<evidence type="ECO:0000313" key="5">
    <source>
        <dbReference type="EMBL" id="MBB5155197.1"/>
    </source>
</evidence>
<protein>
    <submittedName>
        <fullName evidence="5">GNAT superfamily N-acetyltransferase</fullName>
    </submittedName>
</protein>
<evidence type="ECO:0000256" key="2">
    <source>
        <dbReference type="ARBA" id="ARBA00022679"/>
    </source>
</evidence>
<dbReference type="InterPro" id="IPR000182">
    <property type="entry name" value="GNAT_dom"/>
</dbReference>
<dbReference type="EMBL" id="JACHIW010000001">
    <property type="protein sequence ID" value="MBB5155197.1"/>
    <property type="molecule type" value="Genomic_DNA"/>
</dbReference>
<evidence type="ECO:0000313" key="6">
    <source>
        <dbReference type="Proteomes" id="UP000584374"/>
    </source>
</evidence>
<dbReference type="GO" id="GO:0008080">
    <property type="term" value="F:N-acetyltransferase activity"/>
    <property type="evidence" value="ECO:0007669"/>
    <property type="project" value="TreeGrafter"/>
</dbReference>
<evidence type="ECO:0000256" key="1">
    <source>
        <dbReference type="ARBA" id="ARBA00008694"/>
    </source>
</evidence>
<comment type="similarity">
    <text evidence="1">Belongs to the acetyltransferase family.</text>
</comment>
<dbReference type="FunFam" id="3.40.630.30:FF:000064">
    <property type="entry name" value="GNAT family acetyltransferase"/>
    <property type="match status" value="1"/>
</dbReference>
<dbReference type="PROSITE" id="PS51186">
    <property type="entry name" value="GNAT"/>
    <property type="match status" value="1"/>
</dbReference>
<dbReference type="InterPro" id="IPR016181">
    <property type="entry name" value="Acyl_CoA_acyltransferase"/>
</dbReference>
<accession>A0A840Q5G1</accession>
<organism evidence="5 6">
    <name type="scientific">Saccharopolyspora phatthalungensis</name>
    <dbReference type="NCBI Taxonomy" id="664693"/>
    <lineage>
        <taxon>Bacteria</taxon>
        <taxon>Bacillati</taxon>
        <taxon>Actinomycetota</taxon>
        <taxon>Actinomycetes</taxon>
        <taxon>Pseudonocardiales</taxon>
        <taxon>Pseudonocardiaceae</taxon>
        <taxon>Saccharopolyspora</taxon>
    </lineage>
</organism>
<keyword evidence="6" id="KW-1185">Reference proteome</keyword>
<evidence type="ECO:0000259" key="4">
    <source>
        <dbReference type="PROSITE" id="PS51186"/>
    </source>
</evidence>
<sequence length="185" mass="20649">MAARLTRLHRCVGGCSSPNILGDATLVEVLMIRRATQADIPAMVELVYELALYEKAPEQCHLTEQQLREALFSPAPALFGHVAEVDGAVVGLSLWFLNFSTWEGVHGIYLEDLYVRPGHRGRGLGKELLQTLARACVERGYARLEWSVLNWNEPAINFYKAVGAIPMDEWTAYRLTGDALRTFST</sequence>
<dbReference type="Gene3D" id="3.40.630.30">
    <property type="match status" value="1"/>
</dbReference>
<keyword evidence="2 5" id="KW-0808">Transferase</keyword>
<dbReference type="Pfam" id="PF00583">
    <property type="entry name" value="Acetyltransf_1"/>
    <property type="match status" value="1"/>
</dbReference>
<gene>
    <name evidence="5" type="ORF">BJ970_002731</name>
</gene>
<dbReference type="PANTHER" id="PTHR10545">
    <property type="entry name" value="DIAMINE N-ACETYLTRANSFERASE"/>
    <property type="match status" value="1"/>
</dbReference>
<name>A0A840Q5G1_9PSEU</name>
<dbReference type="Proteomes" id="UP000584374">
    <property type="component" value="Unassembled WGS sequence"/>
</dbReference>
<dbReference type="CDD" id="cd04301">
    <property type="entry name" value="NAT_SF"/>
    <property type="match status" value="1"/>
</dbReference>
<dbReference type="InterPro" id="IPR051016">
    <property type="entry name" value="Diverse_Substrate_AcTransf"/>
</dbReference>
<comment type="caution">
    <text evidence="5">The sequence shown here is derived from an EMBL/GenBank/DDBJ whole genome shotgun (WGS) entry which is preliminary data.</text>
</comment>
<keyword evidence="3" id="KW-0012">Acyltransferase</keyword>
<feature type="domain" description="N-acetyltransferase" evidence="4">
    <location>
        <begin position="30"/>
        <end position="185"/>
    </location>
</feature>
<proteinExistence type="inferred from homology"/>
<dbReference type="SUPFAM" id="SSF55729">
    <property type="entry name" value="Acyl-CoA N-acyltransferases (Nat)"/>
    <property type="match status" value="1"/>
</dbReference>
<dbReference type="AlphaFoldDB" id="A0A840Q5G1"/>
<evidence type="ECO:0000256" key="3">
    <source>
        <dbReference type="ARBA" id="ARBA00023315"/>
    </source>
</evidence>
<dbReference type="PANTHER" id="PTHR10545:SF29">
    <property type="entry name" value="GH14572P-RELATED"/>
    <property type="match status" value="1"/>
</dbReference>